<evidence type="ECO:0000313" key="7">
    <source>
        <dbReference type="Ensembl" id="ENSAMXP00000003451.2"/>
    </source>
</evidence>
<dbReference type="AlphaFoldDB" id="W5K790"/>
<evidence type="ECO:0000256" key="4">
    <source>
        <dbReference type="ARBA" id="ARBA00042764"/>
    </source>
</evidence>
<organism evidence="7 8">
    <name type="scientific">Astyanax mexicanus</name>
    <name type="common">Blind cave fish</name>
    <name type="synonym">Astyanax fasciatus mexicanus</name>
    <dbReference type="NCBI Taxonomy" id="7994"/>
    <lineage>
        <taxon>Eukaryota</taxon>
        <taxon>Metazoa</taxon>
        <taxon>Chordata</taxon>
        <taxon>Craniata</taxon>
        <taxon>Vertebrata</taxon>
        <taxon>Euteleostomi</taxon>
        <taxon>Actinopterygii</taxon>
        <taxon>Neopterygii</taxon>
        <taxon>Teleostei</taxon>
        <taxon>Ostariophysi</taxon>
        <taxon>Characiformes</taxon>
        <taxon>Characoidei</taxon>
        <taxon>Acestrorhamphidae</taxon>
        <taxon>Acestrorhamphinae</taxon>
        <taxon>Astyanax</taxon>
    </lineage>
</organism>
<protein>
    <recommendedName>
        <fullName evidence="3">NFATC2-interacting protein</fullName>
    </recommendedName>
    <alternativeName>
        <fullName evidence="4">Nuclear factor of activated T-cells, cytoplasmic 2-interacting protein</fullName>
    </alternativeName>
</protein>
<dbReference type="Gene3D" id="3.10.20.90">
    <property type="entry name" value="Phosphatidylinositol 3-kinase Catalytic Subunit, Chain A, domain 1"/>
    <property type="match status" value="2"/>
</dbReference>
<sequence length="329" mass="36537">PNPPAKRRRVIDPSAITSVPIYSNKFQVNSSLQLKPAVFKQVDPTGDEEEARLWSPSPPKTKQQPTAITLSDSEDESEQPDTLQSPSPPPPTFSPGRRTRRADKKIEINRRLEVIDSLLCPSPEREDDDDPGYSDCSSSGNDLDDDDDIIIVSNEDKQKRRAPRSEPRGPAREISLKFRWRTDVHRIPLLSTAPLSQAVDQLSAKLKVPPSQILLLKQETELPTQSTVAELGLGIADIICVVVTEDKEEENSIRDLITVRLQGKEKGSAQEYSLHKDDPLGSILTQYTSGLSAAAKRKVKFLFDGSKVTPNQTPSQLDMENGDVIEVWN</sequence>
<dbReference type="InterPro" id="IPR022617">
    <property type="entry name" value="Rad60/SUMO-like_dom"/>
</dbReference>
<dbReference type="InParanoid" id="W5K790"/>
<evidence type="ECO:0000313" key="8">
    <source>
        <dbReference type="Proteomes" id="UP000018467"/>
    </source>
</evidence>
<accession>W5K790</accession>
<feature type="compositionally biased region" description="Basic and acidic residues" evidence="5">
    <location>
        <begin position="104"/>
        <end position="114"/>
    </location>
</feature>
<dbReference type="Proteomes" id="UP000018467">
    <property type="component" value="Unassembled WGS sequence"/>
</dbReference>
<reference evidence="8" key="1">
    <citation type="submission" date="2013-03" db="EMBL/GenBank/DDBJ databases">
        <authorList>
            <person name="Jeffery W."/>
            <person name="Warren W."/>
            <person name="Wilson R.K."/>
        </authorList>
    </citation>
    <scope>NUCLEOTIDE SEQUENCE</scope>
    <source>
        <strain evidence="8">female</strain>
    </source>
</reference>
<keyword evidence="2" id="KW-0539">Nucleus</keyword>
<evidence type="ECO:0000259" key="6">
    <source>
        <dbReference type="SMART" id="SM00213"/>
    </source>
</evidence>
<dbReference type="PANTHER" id="PTHR47187">
    <property type="entry name" value="NFATC2-INTERACTING PROTEIN"/>
    <property type="match status" value="1"/>
</dbReference>
<dbReference type="InterPro" id="IPR000626">
    <property type="entry name" value="Ubiquitin-like_dom"/>
</dbReference>
<dbReference type="Pfam" id="PF11976">
    <property type="entry name" value="Rad60-SLD"/>
    <property type="match status" value="1"/>
</dbReference>
<dbReference type="Bgee" id="ENSAMXG00000003379">
    <property type="expression patterns" value="Expressed in testis and 14 other cell types or tissues"/>
</dbReference>
<feature type="compositionally biased region" description="Polar residues" evidence="5">
    <location>
        <begin position="60"/>
        <end position="71"/>
    </location>
</feature>
<evidence type="ECO:0000256" key="2">
    <source>
        <dbReference type="ARBA" id="ARBA00023242"/>
    </source>
</evidence>
<feature type="domain" description="Ubiquitin-like" evidence="6">
    <location>
        <begin position="174"/>
        <end position="244"/>
    </location>
</feature>
<dbReference type="STRING" id="7994.ENSAMXP00000003451"/>
<dbReference type="SMART" id="SM00213">
    <property type="entry name" value="UBQ"/>
    <property type="match status" value="1"/>
</dbReference>
<evidence type="ECO:0000256" key="3">
    <source>
        <dbReference type="ARBA" id="ARBA00039921"/>
    </source>
</evidence>
<dbReference type="InterPro" id="IPR052324">
    <property type="entry name" value="NFATC2-Int_DNA_Repair"/>
</dbReference>
<dbReference type="PANTHER" id="PTHR47187:SF1">
    <property type="entry name" value="NFATC2-INTERACTING PROTEIN"/>
    <property type="match status" value="1"/>
</dbReference>
<dbReference type="eggNOG" id="KOG1769">
    <property type="taxonomic scope" value="Eukaryota"/>
</dbReference>
<evidence type="ECO:0000256" key="5">
    <source>
        <dbReference type="SAM" id="MobiDB-lite"/>
    </source>
</evidence>
<dbReference type="GO" id="GO:0045944">
    <property type="term" value="P:positive regulation of transcription by RNA polymerase II"/>
    <property type="evidence" value="ECO:0007669"/>
    <property type="project" value="TreeGrafter"/>
</dbReference>
<evidence type="ECO:0000256" key="1">
    <source>
        <dbReference type="ARBA" id="ARBA00004123"/>
    </source>
</evidence>
<dbReference type="InterPro" id="IPR029071">
    <property type="entry name" value="Ubiquitin-like_domsf"/>
</dbReference>
<keyword evidence="8" id="KW-1185">Reference proteome</keyword>
<comment type="subcellular location">
    <subcellularLocation>
        <location evidence="1">Nucleus</location>
    </subcellularLocation>
</comment>
<dbReference type="HOGENOM" id="CLU_067349_0_0_1"/>
<dbReference type="GO" id="GO:0005634">
    <property type="term" value="C:nucleus"/>
    <property type="evidence" value="ECO:0007669"/>
    <property type="project" value="UniProtKB-SubCell"/>
</dbReference>
<feature type="region of interest" description="Disordered" evidence="5">
    <location>
        <begin position="40"/>
        <end position="173"/>
    </location>
</feature>
<reference evidence="7" key="3">
    <citation type="submission" date="2025-08" db="UniProtKB">
        <authorList>
            <consortium name="Ensembl"/>
        </authorList>
    </citation>
    <scope>IDENTIFICATION</scope>
</reference>
<dbReference type="FunCoup" id="W5K790">
    <property type="interactions" value="140"/>
</dbReference>
<dbReference type="Ensembl" id="ENSAMXT00000003451.2">
    <property type="protein sequence ID" value="ENSAMXP00000003451.2"/>
    <property type="gene ID" value="ENSAMXG00000003379.2"/>
</dbReference>
<reference evidence="8" key="2">
    <citation type="journal article" date="2014" name="Nat. Commun.">
        <title>The cavefish genome reveals candidate genes for eye loss.</title>
        <authorList>
            <person name="McGaugh S.E."/>
            <person name="Gross J.B."/>
            <person name="Aken B."/>
            <person name="Blin M."/>
            <person name="Borowsky R."/>
            <person name="Chalopin D."/>
            <person name="Hinaux H."/>
            <person name="Jeffery W.R."/>
            <person name="Keene A."/>
            <person name="Ma L."/>
            <person name="Minx P."/>
            <person name="Murphy D."/>
            <person name="O'Quin K.E."/>
            <person name="Retaux S."/>
            <person name="Rohner N."/>
            <person name="Searle S.M."/>
            <person name="Stahl B.A."/>
            <person name="Tabin C."/>
            <person name="Volff J.N."/>
            <person name="Yoshizawa M."/>
            <person name="Warren W.C."/>
        </authorList>
    </citation>
    <scope>NUCLEOTIDE SEQUENCE [LARGE SCALE GENOMIC DNA]</scope>
    <source>
        <strain evidence="8">female</strain>
    </source>
</reference>
<name>W5K790_ASTMX</name>
<feature type="compositionally biased region" description="Basic and acidic residues" evidence="5">
    <location>
        <begin position="154"/>
        <end position="173"/>
    </location>
</feature>
<dbReference type="SUPFAM" id="SSF54236">
    <property type="entry name" value="Ubiquitin-like"/>
    <property type="match status" value="2"/>
</dbReference>
<reference evidence="7" key="4">
    <citation type="submission" date="2025-09" db="UniProtKB">
        <authorList>
            <consortium name="Ensembl"/>
        </authorList>
    </citation>
    <scope>IDENTIFICATION</scope>
</reference>
<proteinExistence type="predicted"/>
<dbReference type="GeneTree" id="ENSGT00390000007119"/>